<dbReference type="Proteomes" id="UP001258315">
    <property type="component" value="Unassembled WGS sequence"/>
</dbReference>
<organism evidence="1 2">
    <name type="scientific">Mucilaginibacter terrae</name>
    <dbReference type="NCBI Taxonomy" id="1955052"/>
    <lineage>
        <taxon>Bacteria</taxon>
        <taxon>Pseudomonadati</taxon>
        <taxon>Bacteroidota</taxon>
        <taxon>Sphingobacteriia</taxon>
        <taxon>Sphingobacteriales</taxon>
        <taxon>Sphingobacteriaceae</taxon>
        <taxon>Mucilaginibacter</taxon>
    </lineage>
</organism>
<evidence type="ECO:0000313" key="2">
    <source>
        <dbReference type="Proteomes" id="UP001258315"/>
    </source>
</evidence>
<dbReference type="EMBL" id="JAVLVU010000001">
    <property type="protein sequence ID" value="MDT3401828.1"/>
    <property type="molecule type" value="Genomic_DNA"/>
</dbReference>
<evidence type="ECO:0000313" key="1">
    <source>
        <dbReference type="EMBL" id="MDT3401828.1"/>
    </source>
</evidence>
<dbReference type="PROSITE" id="PS51257">
    <property type="entry name" value="PROKAR_LIPOPROTEIN"/>
    <property type="match status" value="1"/>
</dbReference>
<sequence length="165" mass="17734">MKVLNALIGGLAGACAITVLHQVLKRKDEEAPRMDLLGMESIKNVLDKLGIEQPEKGKLYYLTLGGDIASNTLYYSLAGLGKDKTWLKGPALGLAGGLGAVFLPKPLGLNLQHSNKSVKTQLMAVLYYFTGGVVSSAVIKLLESQQNKPKQLILKTLKSKLTNLT</sequence>
<protein>
    <recommendedName>
        <fullName evidence="3">DUF1440 domain-containing protein</fullName>
    </recommendedName>
</protein>
<proteinExistence type="predicted"/>
<gene>
    <name evidence="1" type="ORF">QE417_000900</name>
</gene>
<dbReference type="RefSeq" id="WP_311947791.1">
    <property type="nucleotide sequence ID" value="NZ_JAVLVU010000001.1"/>
</dbReference>
<evidence type="ECO:0008006" key="3">
    <source>
        <dbReference type="Google" id="ProtNLM"/>
    </source>
</evidence>
<keyword evidence="2" id="KW-1185">Reference proteome</keyword>
<comment type="caution">
    <text evidence="1">The sequence shown here is derived from an EMBL/GenBank/DDBJ whole genome shotgun (WGS) entry which is preliminary data.</text>
</comment>
<name>A0ABU3GPX4_9SPHI</name>
<reference evidence="2" key="1">
    <citation type="submission" date="2023-07" db="EMBL/GenBank/DDBJ databases">
        <title>Functional and genomic diversity of the sorghum phyllosphere microbiome.</title>
        <authorList>
            <person name="Shade A."/>
        </authorList>
    </citation>
    <scope>NUCLEOTIDE SEQUENCE [LARGE SCALE GENOMIC DNA]</scope>
    <source>
        <strain evidence="2">SORGH_AS_0422</strain>
    </source>
</reference>
<accession>A0ABU3GPX4</accession>